<organism evidence="2 3">
    <name type="scientific">Phytophthora sojae (strain P6497)</name>
    <name type="common">Soybean stem and root rot agent</name>
    <name type="synonym">Phytophthora megasperma f. sp. glycines</name>
    <dbReference type="NCBI Taxonomy" id="1094619"/>
    <lineage>
        <taxon>Eukaryota</taxon>
        <taxon>Sar</taxon>
        <taxon>Stramenopiles</taxon>
        <taxon>Oomycota</taxon>
        <taxon>Peronosporomycetes</taxon>
        <taxon>Peronosporales</taxon>
        <taxon>Peronosporaceae</taxon>
        <taxon>Phytophthora</taxon>
    </lineage>
</organism>
<accession>G5A2L8</accession>
<feature type="region of interest" description="Disordered" evidence="1">
    <location>
        <begin position="104"/>
        <end position="135"/>
    </location>
</feature>
<keyword evidence="3" id="KW-1185">Reference proteome</keyword>
<dbReference type="EMBL" id="JH159159">
    <property type="protein sequence ID" value="EGZ09908.1"/>
    <property type="molecule type" value="Genomic_DNA"/>
</dbReference>
<feature type="compositionally biased region" description="Basic and acidic residues" evidence="1">
    <location>
        <begin position="104"/>
        <end position="122"/>
    </location>
</feature>
<dbReference type="GeneID" id="20660673"/>
<reference evidence="2 3" key="1">
    <citation type="journal article" date="2006" name="Science">
        <title>Phytophthora genome sequences uncover evolutionary origins and mechanisms of pathogenesis.</title>
        <authorList>
            <person name="Tyler B.M."/>
            <person name="Tripathy S."/>
            <person name="Zhang X."/>
            <person name="Dehal P."/>
            <person name="Jiang R.H."/>
            <person name="Aerts A."/>
            <person name="Arredondo F.D."/>
            <person name="Baxter L."/>
            <person name="Bensasson D."/>
            <person name="Beynon J.L."/>
            <person name="Chapman J."/>
            <person name="Damasceno C.M."/>
            <person name="Dorrance A.E."/>
            <person name="Dou D."/>
            <person name="Dickerman A.W."/>
            <person name="Dubchak I.L."/>
            <person name="Garbelotto M."/>
            <person name="Gijzen M."/>
            <person name="Gordon S.G."/>
            <person name="Govers F."/>
            <person name="Grunwald N.J."/>
            <person name="Huang W."/>
            <person name="Ivors K.L."/>
            <person name="Jones R.W."/>
            <person name="Kamoun S."/>
            <person name="Krampis K."/>
            <person name="Lamour K.H."/>
            <person name="Lee M.K."/>
            <person name="McDonald W.H."/>
            <person name="Medina M."/>
            <person name="Meijer H.J."/>
            <person name="Nordberg E.K."/>
            <person name="Maclean D.J."/>
            <person name="Ospina-Giraldo M.D."/>
            <person name="Morris P.F."/>
            <person name="Phuntumart V."/>
            <person name="Putnam N.H."/>
            <person name="Rash S."/>
            <person name="Rose J.K."/>
            <person name="Sakihama Y."/>
            <person name="Salamov A.A."/>
            <person name="Savidor A."/>
            <person name="Scheuring C.F."/>
            <person name="Smith B.M."/>
            <person name="Sobral B.W."/>
            <person name="Terry A."/>
            <person name="Torto-Alalibo T.A."/>
            <person name="Win J."/>
            <person name="Xu Z."/>
            <person name="Zhang H."/>
            <person name="Grigoriev I.V."/>
            <person name="Rokhsar D.S."/>
            <person name="Boore J.L."/>
        </authorList>
    </citation>
    <scope>NUCLEOTIDE SEQUENCE [LARGE SCALE GENOMIC DNA]</scope>
    <source>
        <strain evidence="2 3">P6497</strain>
    </source>
</reference>
<dbReference type="KEGG" id="psoj:PHYSODRAFT_523533"/>
<protein>
    <submittedName>
        <fullName evidence="2">Uncharacterized protein</fullName>
    </submittedName>
</protein>
<gene>
    <name evidence="2" type="ORF">PHYSODRAFT_523533</name>
</gene>
<dbReference type="InParanoid" id="G5A2L8"/>
<dbReference type="Proteomes" id="UP000002640">
    <property type="component" value="Unassembled WGS sequence"/>
</dbReference>
<dbReference type="RefSeq" id="XP_009534769.1">
    <property type="nucleotide sequence ID" value="XM_009536474.1"/>
</dbReference>
<name>G5A2L8_PHYSP</name>
<proteinExistence type="predicted"/>
<dbReference type="PANTHER" id="PTHR40866">
    <property type="entry name" value="BED-TYPE DOMAIN-CONTAINING PROTEIN"/>
    <property type="match status" value="1"/>
</dbReference>
<evidence type="ECO:0000313" key="3">
    <source>
        <dbReference type="Proteomes" id="UP000002640"/>
    </source>
</evidence>
<evidence type="ECO:0000313" key="2">
    <source>
        <dbReference type="EMBL" id="EGZ09908.1"/>
    </source>
</evidence>
<sequence length="165" mass="18541">MVNRYFRILEHLATTDDALVGIPPAPASNKQLRGLLKGLKKIESVIKVLQGKGESLLDVHVWFDGLIPIMRQYVTYLGPRADIVHRPDFESGCVRVLEGKTSRPTRGEKAALHPFRCEDASDRPNGQDAESGDKGSFVDRLQKRHRLAAVEPRYELLGEPFLRLT</sequence>
<dbReference type="PANTHER" id="PTHR40866:SF1">
    <property type="entry name" value="BED-TYPE DOMAIN-CONTAINING PROTEIN"/>
    <property type="match status" value="1"/>
</dbReference>
<evidence type="ECO:0000256" key="1">
    <source>
        <dbReference type="SAM" id="MobiDB-lite"/>
    </source>
</evidence>
<dbReference type="AlphaFoldDB" id="G5A2L8"/>